<proteinExistence type="predicted"/>
<evidence type="ECO:0000313" key="2">
    <source>
        <dbReference type="Proteomes" id="UP000256763"/>
    </source>
</evidence>
<evidence type="ECO:0000313" key="1">
    <source>
        <dbReference type="EMBL" id="RFA35175.1"/>
    </source>
</evidence>
<reference evidence="2" key="1">
    <citation type="submission" date="2017-05" db="EMBL/GenBank/DDBJ databases">
        <authorList>
            <person name="Sharma S."/>
            <person name="Sidhu C."/>
            <person name="Pinnaka A.K."/>
        </authorList>
    </citation>
    <scope>NUCLEOTIDE SEQUENCE [LARGE SCALE GENOMIC DNA]</scope>
    <source>
        <strain evidence="2">AK93</strain>
    </source>
</reference>
<accession>A0A3E0WT55</accession>
<gene>
    <name evidence="1" type="ORF">CAL65_13810</name>
</gene>
<protein>
    <submittedName>
        <fullName evidence="1">Uncharacterized protein</fullName>
    </submittedName>
</protein>
<dbReference type="AlphaFoldDB" id="A0A3E0WT55"/>
<keyword evidence="2" id="KW-1185">Reference proteome</keyword>
<name>A0A3E0WT55_9GAMM</name>
<comment type="caution">
    <text evidence="1">The sequence shown here is derived from an EMBL/GenBank/DDBJ whole genome shotgun (WGS) entry which is preliminary data.</text>
</comment>
<dbReference type="Proteomes" id="UP000256763">
    <property type="component" value="Unassembled WGS sequence"/>
</dbReference>
<dbReference type="EMBL" id="NFZW01000013">
    <property type="protein sequence ID" value="RFA35175.1"/>
    <property type="molecule type" value="Genomic_DNA"/>
</dbReference>
<dbReference type="RefSeq" id="WP_116304355.1">
    <property type="nucleotide sequence ID" value="NZ_NFZV01000060.1"/>
</dbReference>
<sequence>MDNQINPQGDATTACCRRLFLHVMHGSKLNQHDMERVVSWMERKDQRIAELEAEFAAEREREEYRERVLARVSEELGLPPSIAPARGRLRRMLDDNHALRAQVEAKDAALREVHPHVPRHARDIIDAVLTAPAAEAQGEPRTPELWCVHVLGPDDVHAAPSKAHAEKAAEMFNERFGPVAERTGVMVKAVVAPWPHSPEAHAEGVGSFTTDWMVPQAAGAQGVLDGAYRPLLRGEIMQEGDEYLNDDYSAWEVLRRPMFGPGQPWSEALKPMRRRRAAPAKGEG</sequence>
<organism evidence="1 2">
    <name type="scientific">Alkalilimnicola ehrlichii</name>
    <dbReference type="NCBI Taxonomy" id="351052"/>
    <lineage>
        <taxon>Bacteria</taxon>
        <taxon>Pseudomonadati</taxon>
        <taxon>Pseudomonadota</taxon>
        <taxon>Gammaproteobacteria</taxon>
        <taxon>Chromatiales</taxon>
        <taxon>Ectothiorhodospiraceae</taxon>
        <taxon>Alkalilimnicola</taxon>
    </lineage>
</organism>